<keyword evidence="2" id="KW-0378">Hydrolase</keyword>
<gene>
    <name evidence="2" type="ORF">G1C98_0723</name>
</gene>
<evidence type="ECO:0000313" key="2">
    <source>
        <dbReference type="EMBL" id="NMM95987.1"/>
    </source>
</evidence>
<dbReference type="Proteomes" id="UP000529710">
    <property type="component" value="Unassembled WGS sequence"/>
</dbReference>
<dbReference type="PROSITE" id="PS00092">
    <property type="entry name" value="N6_MTASE"/>
    <property type="match status" value="1"/>
</dbReference>
<comment type="caution">
    <text evidence="2">The sequence shown here is derived from an EMBL/GenBank/DDBJ whole genome shotgun (WGS) entry which is preliminary data.</text>
</comment>
<dbReference type="InterPro" id="IPR002052">
    <property type="entry name" value="DNA_methylase_N6_adenine_CS"/>
</dbReference>
<dbReference type="GO" id="GO:0003676">
    <property type="term" value="F:nucleic acid binding"/>
    <property type="evidence" value="ECO:0007669"/>
    <property type="project" value="InterPro"/>
</dbReference>
<name>A0A7Y0HV97_9BIFI</name>
<evidence type="ECO:0000313" key="3">
    <source>
        <dbReference type="Proteomes" id="UP000529710"/>
    </source>
</evidence>
<reference evidence="2 3" key="1">
    <citation type="submission" date="2020-02" db="EMBL/GenBank/DDBJ databases">
        <title>Characterization of phylogenetic diversity of novel bifidobacterial species isolated in Czech ZOOs.</title>
        <authorList>
            <person name="Lugli G.A."/>
            <person name="Vera N.B."/>
            <person name="Ventura M."/>
        </authorList>
    </citation>
    <scope>NUCLEOTIDE SEQUENCE [LARGE SCALE GENOMIC DNA]</scope>
    <source>
        <strain evidence="2 3">DSM 109960</strain>
    </source>
</reference>
<feature type="domain" description="Type II methyltransferase M.TaqI-like" evidence="1">
    <location>
        <begin position="1"/>
        <end position="83"/>
    </location>
</feature>
<dbReference type="RefSeq" id="WP_205831880.1">
    <property type="nucleotide sequence ID" value="NZ_JAAIIF010000008.1"/>
</dbReference>
<proteinExistence type="predicted"/>
<evidence type="ECO:0000259" key="1">
    <source>
        <dbReference type="Pfam" id="PF07669"/>
    </source>
</evidence>
<dbReference type="GO" id="GO:0006304">
    <property type="term" value="P:DNA modification"/>
    <property type="evidence" value="ECO:0007669"/>
    <property type="project" value="InterPro"/>
</dbReference>
<dbReference type="GO" id="GO:0004519">
    <property type="term" value="F:endonuclease activity"/>
    <property type="evidence" value="ECO:0007669"/>
    <property type="project" value="UniProtKB-KW"/>
</dbReference>
<dbReference type="Gene3D" id="3.40.50.150">
    <property type="entry name" value="Vaccinia Virus protein VP39"/>
    <property type="match status" value="1"/>
</dbReference>
<dbReference type="GO" id="GO:0032259">
    <property type="term" value="P:methylation"/>
    <property type="evidence" value="ECO:0007669"/>
    <property type="project" value="InterPro"/>
</dbReference>
<dbReference type="InterPro" id="IPR011639">
    <property type="entry name" value="MethylTrfase_TaqI-like_dom"/>
</dbReference>
<dbReference type="SUPFAM" id="SSF53335">
    <property type="entry name" value="S-adenosyl-L-methionine-dependent methyltransferases"/>
    <property type="match status" value="1"/>
</dbReference>
<sequence>MKFDYIIGNPPYQEMTASDSSRLPPIYNNFMDSAYEIATVVELITPARFLFNAGYTPKDWNKKMLNDKHLKVIQYESDSKKIFPDNDIKGGVAVTYRNSQKTLGPIVIFTKYPELNTIIHKISKTPPIP</sequence>
<protein>
    <submittedName>
        <fullName evidence="2">Eco57I restriction endonuclease</fullName>
    </submittedName>
</protein>
<dbReference type="GO" id="GO:0009007">
    <property type="term" value="F:site-specific DNA-methyltransferase (adenine-specific) activity"/>
    <property type="evidence" value="ECO:0007669"/>
    <property type="project" value="UniProtKB-EC"/>
</dbReference>
<accession>A0A7Y0HV97</accession>
<keyword evidence="2" id="KW-0255">Endonuclease</keyword>
<keyword evidence="2" id="KW-0540">Nuclease</keyword>
<keyword evidence="3" id="KW-1185">Reference proteome</keyword>
<dbReference type="InterPro" id="IPR029063">
    <property type="entry name" value="SAM-dependent_MTases_sf"/>
</dbReference>
<dbReference type="Pfam" id="PF07669">
    <property type="entry name" value="Eco57I"/>
    <property type="match status" value="1"/>
</dbReference>
<dbReference type="AlphaFoldDB" id="A0A7Y0HV97"/>
<organism evidence="2 3">
    <name type="scientific">Bifidobacterium erythrocebi</name>
    <dbReference type="NCBI Taxonomy" id="2675325"/>
    <lineage>
        <taxon>Bacteria</taxon>
        <taxon>Bacillati</taxon>
        <taxon>Actinomycetota</taxon>
        <taxon>Actinomycetes</taxon>
        <taxon>Bifidobacteriales</taxon>
        <taxon>Bifidobacteriaceae</taxon>
        <taxon>Bifidobacterium</taxon>
    </lineage>
</organism>
<dbReference type="EMBL" id="JAAIIF010000008">
    <property type="protein sequence ID" value="NMM95987.1"/>
    <property type="molecule type" value="Genomic_DNA"/>
</dbReference>